<evidence type="ECO:0000259" key="3">
    <source>
        <dbReference type="Pfam" id="PF09423"/>
    </source>
</evidence>
<name>A0A7S3GXD9_9STRA</name>
<evidence type="ECO:0000313" key="4">
    <source>
        <dbReference type="EMBL" id="CAE0278346.1"/>
    </source>
</evidence>
<keyword evidence="2" id="KW-0732">Signal</keyword>
<dbReference type="InterPro" id="IPR038607">
    <property type="entry name" value="PhoD-like_sf"/>
</dbReference>
<dbReference type="PANTHER" id="PTHR33987:SF1">
    <property type="entry name" value="CALCINEURIN-LIKE METALLO-PHOSPHOESTERASE SUPERFAMILY PROTEIN"/>
    <property type="match status" value="1"/>
</dbReference>
<evidence type="ECO:0000256" key="1">
    <source>
        <dbReference type="SAM" id="Phobius"/>
    </source>
</evidence>
<organism evidence="4">
    <name type="scientific">Spumella elongata</name>
    <dbReference type="NCBI Taxonomy" id="89044"/>
    <lineage>
        <taxon>Eukaryota</taxon>
        <taxon>Sar</taxon>
        <taxon>Stramenopiles</taxon>
        <taxon>Ochrophyta</taxon>
        <taxon>Chrysophyceae</taxon>
        <taxon>Chromulinales</taxon>
        <taxon>Chromulinaceae</taxon>
        <taxon>Spumella</taxon>
    </lineage>
</organism>
<dbReference type="Gene3D" id="3.60.21.70">
    <property type="entry name" value="PhoD-like phosphatase"/>
    <property type="match status" value="1"/>
</dbReference>
<reference evidence="4" key="1">
    <citation type="submission" date="2021-01" db="EMBL/GenBank/DDBJ databases">
        <authorList>
            <person name="Corre E."/>
            <person name="Pelletier E."/>
            <person name="Niang G."/>
            <person name="Scheremetjew M."/>
            <person name="Finn R."/>
            <person name="Kale V."/>
            <person name="Holt S."/>
            <person name="Cochrane G."/>
            <person name="Meng A."/>
            <person name="Brown T."/>
            <person name="Cohen L."/>
        </authorList>
    </citation>
    <scope>NUCLEOTIDE SEQUENCE</scope>
    <source>
        <strain evidence="4">CCAP 955/1</strain>
    </source>
</reference>
<sequence length="523" mass="58677">MLWALAFVFFGLAAAGSNSTVVHRFAVGSCSNPNRGGKIWRLMDNYSPDHLIILGDVVYADYEAIGKVTPELPAKIDREFGILGRDKHWNKLLASVPHWSITYDDHDYGNNNGDKTFIYRNHSLSAFREFAKNSFGAFDTYATNGVYSSKLISVPAPNGGTFTYKVVLMDSRSNKDLKGTPNGDFLGEEQWAWLTAELSDVTPDLIVLGSSIQVLSDDKIIEENWSEFPQARERLLRLVSAASLQTNVVLLSGDVHRAEISHAKCSFSTAPVASTEAKDSTHSAKAENIQPKVDVDLWELTSSGLSHTIRYYTVDTALTSQEEYVEPDDVSLAVPVQPRNFILHYSDMIYQFAYPGYYRQDKNAHAYANVHFALVDIVAAPEAASGMQIEFRVISHANEEVIHHVLPLRTKDELRQLHTRATGAMMQEEASDMSAEALSALLRQPEELSGLRLEVLPHWGVVPLWRELQYRAVIALAVLCFIVLPLLAVLWYVGAAVYYILRGAELVRREEVEQRYREHKKEN</sequence>
<dbReference type="Pfam" id="PF09423">
    <property type="entry name" value="PhoD"/>
    <property type="match status" value="1"/>
</dbReference>
<feature type="signal peptide" evidence="2">
    <location>
        <begin position="1"/>
        <end position="15"/>
    </location>
</feature>
<accession>A0A7S3GXD9</accession>
<keyword evidence="1" id="KW-0472">Membrane</keyword>
<dbReference type="CDD" id="cd07389">
    <property type="entry name" value="MPP_PhoD"/>
    <property type="match status" value="1"/>
</dbReference>
<dbReference type="AlphaFoldDB" id="A0A7S3GXD9"/>
<gene>
    <name evidence="4" type="ORF">SELO1098_LOCUS7178</name>
</gene>
<feature type="domain" description="PhoD-like phosphatase metallophosphatase" evidence="3">
    <location>
        <begin position="25"/>
        <end position="268"/>
    </location>
</feature>
<dbReference type="SUPFAM" id="SSF56300">
    <property type="entry name" value="Metallo-dependent phosphatases"/>
    <property type="match status" value="1"/>
</dbReference>
<dbReference type="PANTHER" id="PTHR33987">
    <property type="entry name" value="CALCINEURIN-LIKE METALLO-PHOSPHOESTERASE SUPERFAMILY PROTEIN"/>
    <property type="match status" value="1"/>
</dbReference>
<protein>
    <recommendedName>
        <fullName evidence="3">PhoD-like phosphatase metallophosphatase domain-containing protein</fullName>
    </recommendedName>
</protein>
<proteinExistence type="predicted"/>
<keyword evidence="1" id="KW-0812">Transmembrane</keyword>
<dbReference type="InterPro" id="IPR018946">
    <property type="entry name" value="PhoD-like_MPP"/>
</dbReference>
<dbReference type="EMBL" id="HBIC01014303">
    <property type="protein sequence ID" value="CAE0278346.1"/>
    <property type="molecule type" value="Transcribed_RNA"/>
</dbReference>
<dbReference type="InterPro" id="IPR029052">
    <property type="entry name" value="Metallo-depent_PP-like"/>
</dbReference>
<feature type="chain" id="PRO_5031175750" description="PhoD-like phosphatase metallophosphatase domain-containing protein" evidence="2">
    <location>
        <begin position="16"/>
        <end position="523"/>
    </location>
</feature>
<evidence type="ECO:0000256" key="2">
    <source>
        <dbReference type="SAM" id="SignalP"/>
    </source>
</evidence>
<feature type="transmembrane region" description="Helical" evidence="1">
    <location>
        <begin position="473"/>
        <end position="501"/>
    </location>
</feature>
<keyword evidence="1" id="KW-1133">Transmembrane helix</keyword>